<dbReference type="PANTHER" id="PTHR24171:SF8">
    <property type="entry name" value="BRCA1-ASSOCIATED RING DOMAIN PROTEIN 1"/>
    <property type="match status" value="1"/>
</dbReference>
<keyword evidence="1" id="KW-0677">Repeat</keyword>
<dbReference type="GO" id="GO:0004842">
    <property type="term" value="F:ubiquitin-protein transferase activity"/>
    <property type="evidence" value="ECO:0007669"/>
    <property type="project" value="TreeGrafter"/>
</dbReference>
<feature type="compositionally biased region" description="Low complexity" evidence="5">
    <location>
        <begin position="294"/>
        <end position="316"/>
    </location>
</feature>
<dbReference type="Pfam" id="PF01926">
    <property type="entry name" value="MMR_HSR1"/>
    <property type="match status" value="1"/>
</dbReference>
<keyword evidence="4" id="KW-0175">Coiled coil</keyword>
<dbReference type="PANTHER" id="PTHR24171">
    <property type="entry name" value="ANKYRIN REPEAT DOMAIN-CONTAINING PROTEIN 39-RELATED"/>
    <property type="match status" value="1"/>
</dbReference>
<accession>A0AAN6SNQ7</accession>
<dbReference type="SUPFAM" id="SSF52540">
    <property type="entry name" value="P-loop containing nucleoside triphosphate hydrolases"/>
    <property type="match status" value="1"/>
</dbReference>
<gene>
    <name evidence="7" type="ORF">C8A01DRAFT_39654</name>
</gene>
<dbReference type="InterPro" id="IPR036770">
    <property type="entry name" value="Ankyrin_rpt-contain_sf"/>
</dbReference>
<dbReference type="SMART" id="SM00248">
    <property type="entry name" value="ANK"/>
    <property type="match status" value="4"/>
</dbReference>
<dbReference type="PROSITE" id="PS50297">
    <property type="entry name" value="ANK_REP_REGION"/>
    <property type="match status" value="4"/>
</dbReference>
<evidence type="ECO:0000313" key="7">
    <source>
        <dbReference type="EMBL" id="KAK4033885.1"/>
    </source>
</evidence>
<feature type="coiled-coil region" evidence="4">
    <location>
        <begin position="225"/>
        <end position="266"/>
    </location>
</feature>
<protein>
    <submittedName>
        <fullName evidence="7">Ankyrin repeat-containing domain protein</fullName>
    </submittedName>
</protein>
<reference evidence="8" key="1">
    <citation type="journal article" date="2023" name="Mol. Phylogenet. Evol.">
        <title>Genome-scale phylogeny and comparative genomics of the fungal order Sordariales.</title>
        <authorList>
            <person name="Hensen N."/>
            <person name="Bonometti L."/>
            <person name="Westerberg I."/>
            <person name="Brannstrom I.O."/>
            <person name="Guillou S."/>
            <person name="Cros-Aarteil S."/>
            <person name="Calhoun S."/>
            <person name="Haridas S."/>
            <person name="Kuo A."/>
            <person name="Mondo S."/>
            <person name="Pangilinan J."/>
            <person name="Riley R."/>
            <person name="LaButti K."/>
            <person name="Andreopoulos B."/>
            <person name="Lipzen A."/>
            <person name="Chen C."/>
            <person name="Yan M."/>
            <person name="Daum C."/>
            <person name="Ng V."/>
            <person name="Clum A."/>
            <person name="Steindorff A."/>
            <person name="Ohm R.A."/>
            <person name="Martin F."/>
            <person name="Silar P."/>
            <person name="Natvig D.O."/>
            <person name="Lalanne C."/>
            <person name="Gautier V."/>
            <person name="Ament-Velasquez S.L."/>
            <person name="Kruys A."/>
            <person name="Hutchinson M.I."/>
            <person name="Powell A.J."/>
            <person name="Barry K."/>
            <person name="Miller A.N."/>
            <person name="Grigoriev I.V."/>
            <person name="Debuchy R."/>
            <person name="Gladieux P."/>
            <person name="Hiltunen Thoren M."/>
            <person name="Johannesson H."/>
        </authorList>
    </citation>
    <scope>NUCLEOTIDE SEQUENCE [LARGE SCALE GENOMIC DNA]</scope>
    <source>
        <strain evidence="8">CBS 284.82</strain>
    </source>
</reference>
<dbReference type="Pfam" id="PF12796">
    <property type="entry name" value="Ank_2"/>
    <property type="match status" value="1"/>
</dbReference>
<keyword evidence="8" id="KW-1185">Reference proteome</keyword>
<evidence type="ECO:0000259" key="6">
    <source>
        <dbReference type="Pfam" id="PF01926"/>
    </source>
</evidence>
<dbReference type="InterPro" id="IPR027417">
    <property type="entry name" value="P-loop_NTPase"/>
</dbReference>
<dbReference type="GO" id="GO:0085020">
    <property type="term" value="P:protein K6-linked ubiquitination"/>
    <property type="evidence" value="ECO:0007669"/>
    <property type="project" value="TreeGrafter"/>
</dbReference>
<dbReference type="Pfam" id="PF00023">
    <property type="entry name" value="Ank"/>
    <property type="match status" value="1"/>
</dbReference>
<dbReference type="EMBL" id="MU854505">
    <property type="protein sequence ID" value="KAK4033885.1"/>
    <property type="molecule type" value="Genomic_DNA"/>
</dbReference>
<feature type="region of interest" description="Disordered" evidence="5">
    <location>
        <begin position="293"/>
        <end position="320"/>
    </location>
</feature>
<dbReference type="InterPro" id="IPR002110">
    <property type="entry name" value="Ankyrin_rpt"/>
</dbReference>
<dbReference type="PRINTS" id="PR01415">
    <property type="entry name" value="ANKYRIN"/>
</dbReference>
<evidence type="ECO:0000256" key="5">
    <source>
        <dbReference type="SAM" id="MobiDB-lite"/>
    </source>
</evidence>
<feature type="region of interest" description="Disordered" evidence="5">
    <location>
        <begin position="483"/>
        <end position="513"/>
    </location>
</feature>
<feature type="domain" description="G" evidence="6">
    <location>
        <begin position="8"/>
        <end position="68"/>
    </location>
</feature>
<feature type="repeat" description="ANK" evidence="3">
    <location>
        <begin position="420"/>
        <end position="452"/>
    </location>
</feature>
<dbReference type="PROSITE" id="PS50088">
    <property type="entry name" value="ANK_REPEAT"/>
    <property type="match status" value="4"/>
</dbReference>
<feature type="repeat" description="ANK" evidence="3">
    <location>
        <begin position="351"/>
        <end position="384"/>
    </location>
</feature>
<keyword evidence="2 3" id="KW-0040">ANK repeat</keyword>
<sequence length="513" mass="56335">MPVSEILIALMGTTGVGKSTFIKCATGDPTIHIGHGVDSATREVAEYQFTYSGHIVTLVDMPGYDDSSMPDAAMLEKTSEWLIHSYTEGRKLSGILWLESVEKRRIGGSGQKALDLFQLVSGSDFMKNVVLVQSLGDDPFTSAQQRRADDLQNKYWNTLIGNGATTRRFDRFDEDHPSELQHAKNQAYQIIRQVLNNTPHATKLQEEVVDEQTNFNETAAGKFVNKEYDDMREHFEKKADEYKKQAEEAEKRGNSAIKMMNEALEKAAKDNAASIRIQKSLIRDFAEERKSWQAANAAAPNANASAASTPAPQASAGSTTDQLLRAVKKQDTAALGNLFNSGVYVNTVFNEGSTCLHMASGYGFLKVVSFLLVQRGADTSIRNGGGNTALHYAAWKGHLSVVKLLIQYMDERDLNIKNSHGNTALYEACLFGYRAVAEELMDADADMNARNAEGKSPLHAAALRGHRAVARALLEADPPARVYAKDSKGRTPSQLARAKGFPSTAELIEDYED</sequence>
<feature type="repeat" description="ANK" evidence="3">
    <location>
        <begin position="385"/>
        <end position="407"/>
    </location>
</feature>
<feature type="repeat" description="ANK" evidence="3">
    <location>
        <begin position="453"/>
        <end position="475"/>
    </location>
</feature>
<dbReference type="Proteomes" id="UP001303115">
    <property type="component" value="Unassembled WGS sequence"/>
</dbReference>
<dbReference type="GO" id="GO:0005525">
    <property type="term" value="F:GTP binding"/>
    <property type="evidence" value="ECO:0007669"/>
    <property type="project" value="InterPro"/>
</dbReference>
<comment type="caution">
    <text evidence="7">The sequence shown here is derived from an EMBL/GenBank/DDBJ whole genome shotgun (WGS) entry which is preliminary data.</text>
</comment>
<dbReference type="SUPFAM" id="SSF48403">
    <property type="entry name" value="Ankyrin repeat"/>
    <property type="match status" value="1"/>
</dbReference>
<evidence type="ECO:0000256" key="3">
    <source>
        <dbReference type="PROSITE-ProRule" id="PRU00023"/>
    </source>
</evidence>
<proteinExistence type="predicted"/>
<evidence type="ECO:0000256" key="4">
    <source>
        <dbReference type="SAM" id="Coils"/>
    </source>
</evidence>
<evidence type="ECO:0000256" key="2">
    <source>
        <dbReference type="ARBA" id="ARBA00023043"/>
    </source>
</evidence>
<dbReference type="Gene3D" id="1.25.40.20">
    <property type="entry name" value="Ankyrin repeat-containing domain"/>
    <property type="match status" value="3"/>
</dbReference>
<dbReference type="Gene3D" id="3.40.50.300">
    <property type="entry name" value="P-loop containing nucleotide triphosphate hydrolases"/>
    <property type="match status" value="1"/>
</dbReference>
<dbReference type="InterPro" id="IPR006073">
    <property type="entry name" value="GTP-bd"/>
</dbReference>
<name>A0AAN6SNQ7_9PEZI</name>
<organism evidence="7 8">
    <name type="scientific">Parachaetomium inaequale</name>
    <dbReference type="NCBI Taxonomy" id="2588326"/>
    <lineage>
        <taxon>Eukaryota</taxon>
        <taxon>Fungi</taxon>
        <taxon>Dikarya</taxon>
        <taxon>Ascomycota</taxon>
        <taxon>Pezizomycotina</taxon>
        <taxon>Sordariomycetes</taxon>
        <taxon>Sordariomycetidae</taxon>
        <taxon>Sordariales</taxon>
        <taxon>Chaetomiaceae</taxon>
        <taxon>Parachaetomium</taxon>
    </lineage>
</organism>
<evidence type="ECO:0000256" key="1">
    <source>
        <dbReference type="ARBA" id="ARBA00022737"/>
    </source>
</evidence>
<evidence type="ECO:0000313" key="8">
    <source>
        <dbReference type="Proteomes" id="UP001303115"/>
    </source>
</evidence>
<dbReference type="AlphaFoldDB" id="A0AAN6SNQ7"/>